<evidence type="ECO:0000313" key="3">
    <source>
        <dbReference type="Proteomes" id="UP001484239"/>
    </source>
</evidence>
<organism evidence="2 3">
    <name type="scientific">Gaopeijia maritima</name>
    <dbReference type="NCBI Taxonomy" id="3119007"/>
    <lineage>
        <taxon>Bacteria</taxon>
        <taxon>Pseudomonadati</taxon>
        <taxon>Gemmatimonadota</taxon>
        <taxon>Longimicrobiia</taxon>
        <taxon>Gaopeijiales</taxon>
        <taxon>Gaopeijiaceae</taxon>
        <taxon>Gaopeijia</taxon>
    </lineage>
</organism>
<dbReference type="SUPFAM" id="SSF47598">
    <property type="entry name" value="Ribbon-helix-helix"/>
    <property type="match status" value="1"/>
</dbReference>
<dbReference type="Pfam" id="PF01402">
    <property type="entry name" value="RHH_1"/>
    <property type="match status" value="1"/>
</dbReference>
<dbReference type="Proteomes" id="UP001484239">
    <property type="component" value="Unassembled WGS sequence"/>
</dbReference>
<evidence type="ECO:0000313" key="2">
    <source>
        <dbReference type="EMBL" id="MEK9499599.1"/>
    </source>
</evidence>
<dbReference type="InterPro" id="IPR013321">
    <property type="entry name" value="Arc_rbn_hlx_hlx"/>
</dbReference>
<dbReference type="RefSeq" id="WP_405283039.1">
    <property type="nucleotide sequence ID" value="NZ_CP144380.1"/>
</dbReference>
<keyword evidence="3" id="KW-1185">Reference proteome</keyword>
<dbReference type="CDD" id="cd21631">
    <property type="entry name" value="RHH_CopG_NikR-like"/>
    <property type="match status" value="1"/>
</dbReference>
<name>A0ABU9E4I4_9BACT</name>
<gene>
    <name evidence="2" type="ORF">WI372_01215</name>
</gene>
<reference evidence="2 3" key="1">
    <citation type="submission" date="2024-02" db="EMBL/GenBank/DDBJ databases">
        <title>A novel Gemmatimonadota bacterium.</title>
        <authorList>
            <person name="Du Z.-J."/>
            <person name="Ye Y.-Q."/>
        </authorList>
    </citation>
    <scope>NUCLEOTIDE SEQUENCE [LARGE SCALE GENOMIC DNA]</scope>
    <source>
        <strain evidence="2 3">DH-20</strain>
    </source>
</reference>
<sequence length="93" mass="10503">MKKMTFTLDDESVIELDRAAARLGIPKSQVVREAVRRYGEQLGRLTDEERIAKLEAFDRLVPAVPTRPREDVEAELAALRDARRQGGRRSPAS</sequence>
<comment type="caution">
    <text evidence="2">The sequence shown here is derived from an EMBL/GenBank/DDBJ whole genome shotgun (WGS) entry which is preliminary data.</text>
</comment>
<dbReference type="EMBL" id="JBBHLI010000001">
    <property type="protein sequence ID" value="MEK9499599.1"/>
    <property type="molecule type" value="Genomic_DNA"/>
</dbReference>
<feature type="domain" description="Ribbon-helix-helix protein CopG" evidence="1">
    <location>
        <begin position="5"/>
        <end position="40"/>
    </location>
</feature>
<accession>A0ABU9E4I4</accession>
<dbReference type="Gene3D" id="1.10.1220.10">
    <property type="entry name" value="Met repressor-like"/>
    <property type="match status" value="1"/>
</dbReference>
<dbReference type="InterPro" id="IPR002145">
    <property type="entry name" value="CopG"/>
</dbReference>
<protein>
    <submittedName>
        <fullName evidence="2">CopG family transcriptional regulator</fullName>
    </submittedName>
</protein>
<evidence type="ECO:0000259" key="1">
    <source>
        <dbReference type="Pfam" id="PF01402"/>
    </source>
</evidence>
<proteinExistence type="predicted"/>
<dbReference type="InterPro" id="IPR010985">
    <property type="entry name" value="Ribbon_hlx_hlx"/>
</dbReference>